<evidence type="ECO:0000256" key="14">
    <source>
        <dbReference type="ARBA" id="ARBA00025228"/>
    </source>
</evidence>
<dbReference type="InterPro" id="IPR003805">
    <property type="entry name" value="CobS"/>
</dbReference>
<feature type="transmembrane region" description="Helical" evidence="19">
    <location>
        <begin position="142"/>
        <end position="162"/>
    </location>
</feature>
<accession>A0A7X2IZK0</accession>
<dbReference type="RefSeq" id="WP_343031506.1">
    <property type="nucleotide sequence ID" value="NZ_WKKI01000017.1"/>
</dbReference>
<comment type="similarity">
    <text evidence="4 19">Belongs to the CobS family.</text>
</comment>
<dbReference type="UniPathway" id="UPA00148">
    <property type="reaction ID" value="UER00238"/>
</dbReference>
<keyword evidence="10 19" id="KW-0812">Transmembrane</keyword>
<dbReference type="Pfam" id="PF02654">
    <property type="entry name" value="CobS"/>
    <property type="match status" value="1"/>
</dbReference>
<comment type="cofactor">
    <cofactor evidence="1 19">
        <name>Mg(2+)</name>
        <dbReference type="ChEBI" id="CHEBI:18420"/>
    </cofactor>
</comment>
<evidence type="ECO:0000256" key="5">
    <source>
        <dbReference type="ARBA" id="ARBA00013200"/>
    </source>
</evidence>
<dbReference type="GO" id="GO:0005886">
    <property type="term" value="C:plasma membrane"/>
    <property type="evidence" value="ECO:0007669"/>
    <property type="project" value="UniProtKB-SubCell"/>
</dbReference>
<dbReference type="EMBL" id="WKKI01000017">
    <property type="protein sequence ID" value="MRX72504.1"/>
    <property type="molecule type" value="Genomic_DNA"/>
</dbReference>
<evidence type="ECO:0000256" key="6">
    <source>
        <dbReference type="ARBA" id="ARBA00015850"/>
    </source>
</evidence>
<keyword evidence="21" id="KW-1185">Reference proteome</keyword>
<evidence type="ECO:0000256" key="3">
    <source>
        <dbReference type="ARBA" id="ARBA00004663"/>
    </source>
</evidence>
<feature type="transmembrane region" description="Helical" evidence="19">
    <location>
        <begin position="174"/>
        <end position="197"/>
    </location>
</feature>
<evidence type="ECO:0000256" key="4">
    <source>
        <dbReference type="ARBA" id="ARBA00010561"/>
    </source>
</evidence>
<feature type="transmembrane region" description="Helical" evidence="19">
    <location>
        <begin position="203"/>
        <end position="222"/>
    </location>
</feature>
<proteinExistence type="inferred from homology"/>
<evidence type="ECO:0000256" key="7">
    <source>
        <dbReference type="ARBA" id="ARBA00022475"/>
    </source>
</evidence>
<reference evidence="20 21" key="1">
    <citation type="submission" date="2019-11" db="EMBL/GenBank/DDBJ databases">
        <title>Bacillus lacus genome.</title>
        <authorList>
            <person name="Allen C.J."/>
            <person name="Newman J.D."/>
        </authorList>
    </citation>
    <scope>NUCLEOTIDE SEQUENCE [LARGE SCALE GENOMIC DNA]</scope>
    <source>
        <strain evidence="20 21">KCTC 33946</strain>
    </source>
</reference>
<evidence type="ECO:0000313" key="21">
    <source>
        <dbReference type="Proteomes" id="UP000448867"/>
    </source>
</evidence>
<keyword evidence="12 19" id="KW-1133">Transmembrane helix</keyword>
<evidence type="ECO:0000256" key="8">
    <source>
        <dbReference type="ARBA" id="ARBA00022573"/>
    </source>
</evidence>
<sequence length="261" mass="28553">MVWLRGMLIAFQFFTSVPVPLKLPMDSRHLNKAVKMFPLLGLTQGFLYAALLYGVSEWTPFSTLTAAMILWLAGIIFTGGIHLDGWIDASDAYFSYGDKEKRLDIMSDPRTGAFGVLSVIVLLSLRFFFIYEILLLQNSGTYFLVVLIPYFSKTLMGLLLVTVKSARKEGLGTLFKQAAGLGTLGFYSICMIAAWAASFFAGLLPGSLILAAAAAIAAFTAAKKANSWFGGMTGDVLGASTEGAEVFLWMILWLLHYYAML</sequence>
<dbReference type="GO" id="GO:0009236">
    <property type="term" value="P:cobalamin biosynthetic process"/>
    <property type="evidence" value="ECO:0007669"/>
    <property type="project" value="UniProtKB-UniRule"/>
</dbReference>
<evidence type="ECO:0000256" key="15">
    <source>
        <dbReference type="ARBA" id="ARBA00032605"/>
    </source>
</evidence>
<comment type="catalytic activity">
    <reaction evidence="17 19">
        <text>alpha-ribazole + adenosylcob(III)inamide-GDP = adenosylcob(III)alamin + GMP + H(+)</text>
        <dbReference type="Rhea" id="RHEA:16049"/>
        <dbReference type="ChEBI" id="CHEBI:10329"/>
        <dbReference type="ChEBI" id="CHEBI:15378"/>
        <dbReference type="ChEBI" id="CHEBI:18408"/>
        <dbReference type="ChEBI" id="CHEBI:58115"/>
        <dbReference type="ChEBI" id="CHEBI:60487"/>
        <dbReference type="EC" id="2.7.8.26"/>
    </reaction>
</comment>
<feature type="transmembrane region" description="Helical" evidence="19">
    <location>
        <begin position="36"/>
        <end position="55"/>
    </location>
</feature>
<evidence type="ECO:0000256" key="16">
    <source>
        <dbReference type="ARBA" id="ARBA00032853"/>
    </source>
</evidence>
<organism evidence="20 21">
    <name type="scientific">Metabacillus lacus</name>
    <dbReference type="NCBI Taxonomy" id="1983721"/>
    <lineage>
        <taxon>Bacteria</taxon>
        <taxon>Bacillati</taxon>
        <taxon>Bacillota</taxon>
        <taxon>Bacilli</taxon>
        <taxon>Bacillales</taxon>
        <taxon>Bacillaceae</taxon>
        <taxon>Metabacillus</taxon>
    </lineage>
</organism>
<keyword evidence="7 19" id="KW-1003">Cell membrane</keyword>
<dbReference type="HAMAP" id="MF_00719">
    <property type="entry name" value="CobS"/>
    <property type="match status" value="1"/>
</dbReference>
<comment type="pathway">
    <text evidence="3 19">Cofactor biosynthesis; adenosylcobalamin biosynthesis; adenosylcobalamin from cob(II)yrinate a,c-diamide: step 7/7.</text>
</comment>
<dbReference type="EC" id="2.7.8.26" evidence="5 19"/>
<comment type="caution">
    <text evidence="20">The sequence shown here is derived from an EMBL/GenBank/DDBJ whole genome shotgun (WGS) entry which is preliminary data.</text>
</comment>
<keyword evidence="11 19" id="KW-0460">Magnesium</keyword>
<dbReference type="AlphaFoldDB" id="A0A7X2IZK0"/>
<evidence type="ECO:0000313" key="20">
    <source>
        <dbReference type="EMBL" id="MRX72504.1"/>
    </source>
</evidence>
<evidence type="ECO:0000256" key="9">
    <source>
        <dbReference type="ARBA" id="ARBA00022679"/>
    </source>
</evidence>
<dbReference type="PANTHER" id="PTHR34148:SF1">
    <property type="entry name" value="ADENOSYLCOBINAMIDE-GDP RIBAZOLETRANSFERASE"/>
    <property type="match status" value="1"/>
</dbReference>
<evidence type="ECO:0000256" key="18">
    <source>
        <dbReference type="ARBA" id="ARBA00049504"/>
    </source>
</evidence>
<evidence type="ECO:0000256" key="13">
    <source>
        <dbReference type="ARBA" id="ARBA00023136"/>
    </source>
</evidence>
<dbReference type="Proteomes" id="UP000448867">
    <property type="component" value="Unassembled WGS sequence"/>
</dbReference>
<keyword evidence="9 19" id="KW-0808">Transferase</keyword>
<comment type="subcellular location">
    <subcellularLocation>
        <location evidence="2 19">Cell membrane</location>
        <topology evidence="2 19">Multi-pass membrane protein</topology>
    </subcellularLocation>
</comment>
<keyword evidence="13 19" id="KW-0472">Membrane</keyword>
<feature type="transmembrane region" description="Helical" evidence="19">
    <location>
        <begin position="61"/>
        <end position="83"/>
    </location>
</feature>
<keyword evidence="8 19" id="KW-0169">Cobalamin biosynthesis</keyword>
<evidence type="ECO:0000256" key="11">
    <source>
        <dbReference type="ARBA" id="ARBA00022842"/>
    </source>
</evidence>
<dbReference type="PANTHER" id="PTHR34148">
    <property type="entry name" value="ADENOSYLCOBINAMIDE-GDP RIBAZOLETRANSFERASE"/>
    <property type="match status" value="1"/>
</dbReference>
<evidence type="ECO:0000256" key="10">
    <source>
        <dbReference type="ARBA" id="ARBA00022692"/>
    </source>
</evidence>
<comment type="catalytic activity">
    <reaction evidence="18 19">
        <text>alpha-ribazole 5'-phosphate + adenosylcob(III)inamide-GDP = adenosylcob(III)alamin 5'-phosphate + GMP + H(+)</text>
        <dbReference type="Rhea" id="RHEA:23560"/>
        <dbReference type="ChEBI" id="CHEBI:15378"/>
        <dbReference type="ChEBI" id="CHEBI:57918"/>
        <dbReference type="ChEBI" id="CHEBI:58115"/>
        <dbReference type="ChEBI" id="CHEBI:60487"/>
        <dbReference type="ChEBI" id="CHEBI:60493"/>
        <dbReference type="EC" id="2.7.8.26"/>
    </reaction>
</comment>
<feature type="transmembrane region" description="Helical" evidence="19">
    <location>
        <begin position="243"/>
        <end position="260"/>
    </location>
</feature>
<gene>
    <name evidence="19 20" type="primary">cobS</name>
    <name evidence="20" type="ORF">GJU40_10140</name>
</gene>
<evidence type="ECO:0000256" key="19">
    <source>
        <dbReference type="HAMAP-Rule" id="MF_00719"/>
    </source>
</evidence>
<evidence type="ECO:0000256" key="17">
    <source>
        <dbReference type="ARBA" id="ARBA00048623"/>
    </source>
</evidence>
<evidence type="ECO:0000256" key="12">
    <source>
        <dbReference type="ARBA" id="ARBA00022989"/>
    </source>
</evidence>
<comment type="function">
    <text evidence="14 19">Joins adenosylcobinamide-GDP and alpha-ribazole to generate adenosylcobalamin (Ado-cobalamin). Also synthesizes adenosylcobalamin 5'-phosphate from adenosylcobinamide-GDP and alpha-ribazole 5'-phosphate.</text>
</comment>
<feature type="transmembrane region" description="Helical" evidence="19">
    <location>
        <begin position="111"/>
        <end position="130"/>
    </location>
</feature>
<evidence type="ECO:0000256" key="1">
    <source>
        <dbReference type="ARBA" id="ARBA00001946"/>
    </source>
</evidence>
<dbReference type="NCBIfam" id="TIGR00317">
    <property type="entry name" value="cobS"/>
    <property type="match status" value="1"/>
</dbReference>
<name>A0A7X2IZK0_9BACI</name>
<feature type="transmembrane region" description="Helical" evidence="19">
    <location>
        <begin position="6"/>
        <end position="24"/>
    </location>
</feature>
<protein>
    <recommendedName>
        <fullName evidence="6 19">Adenosylcobinamide-GDP ribazoletransferase</fullName>
        <ecNumber evidence="5 19">2.7.8.26</ecNumber>
    </recommendedName>
    <alternativeName>
        <fullName evidence="16 19">Cobalamin synthase</fullName>
    </alternativeName>
    <alternativeName>
        <fullName evidence="15 19">Cobalamin-5'-phosphate synthase</fullName>
    </alternativeName>
</protein>
<evidence type="ECO:0000256" key="2">
    <source>
        <dbReference type="ARBA" id="ARBA00004651"/>
    </source>
</evidence>
<dbReference type="GO" id="GO:0008818">
    <property type="term" value="F:cobalamin 5'-phosphate synthase activity"/>
    <property type="evidence" value="ECO:0007669"/>
    <property type="project" value="UniProtKB-UniRule"/>
</dbReference>
<dbReference type="GO" id="GO:0051073">
    <property type="term" value="F:adenosylcobinamide-GDP ribazoletransferase activity"/>
    <property type="evidence" value="ECO:0007669"/>
    <property type="project" value="UniProtKB-UniRule"/>
</dbReference>